<dbReference type="InterPro" id="IPR029515">
    <property type="entry name" value="Liprin"/>
</dbReference>
<dbReference type="InterPro" id="IPR013761">
    <property type="entry name" value="SAM/pointed_sf"/>
</dbReference>
<feature type="compositionally biased region" description="Basic and acidic residues" evidence="4">
    <location>
        <begin position="691"/>
        <end position="701"/>
    </location>
</feature>
<evidence type="ECO:0000256" key="2">
    <source>
        <dbReference type="ARBA" id="ARBA00023054"/>
    </source>
</evidence>
<feature type="coiled-coil region" evidence="3">
    <location>
        <begin position="221"/>
        <end position="255"/>
    </location>
</feature>
<feature type="region of interest" description="Disordered" evidence="4">
    <location>
        <begin position="468"/>
        <end position="493"/>
    </location>
</feature>
<dbReference type="SUPFAM" id="SSF47769">
    <property type="entry name" value="SAM/Pointed domain"/>
    <property type="match status" value="3"/>
</dbReference>
<dbReference type="PANTHER" id="PTHR12587">
    <property type="entry name" value="LAR INTERACTING PROTEIN LIP -RELATED PROTEIN"/>
    <property type="match status" value="1"/>
</dbReference>
<name>A0AA85K8X2_TRIRE</name>
<feature type="domain" description="SAM" evidence="5">
    <location>
        <begin position="978"/>
        <end position="1037"/>
    </location>
</feature>
<dbReference type="Gene3D" id="1.10.150.50">
    <property type="entry name" value="Transcription Factor, Ets-1"/>
    <property type="match status" value="3"/>
</dbReference>
<feature type="region of interest" description="Disordered" evidence="4">
    <location>
        <begin position="691"/>
        <end position="753"/>
    </location>
</feature>
<sequence length="1310" mass="147797">MSNLEASRILESALKDVDAILKVNEINSPEANITENNNFDNHHLPEVPHLDVTDLNTDIVSYEHVGNLDEDYLYKTGKEFSVLIDRLQNCIDKLNHPGPVNASQVTGYGNLDYGITRDHRIRLVRPVTTQITELELSGICKSPPLQSSYSSNGGAVLSDEHFQQRILRLQAQIKAQANLIAKLEKDVNVVPPSKSTCINNNSNRGSHLSINMNNLELLTEVSKQHLRISSLEETNRDLEEKINKLEKELSQRSGYNHLKTSCEDIQSMKFNRQFIGQLPGSCRSIAAGNNNHTNKLNGSLRQLNSVNKVNYSSLRCSANPVVLNDTRFTTALQPEFNSNFVCYSMNGTQSTPPTSRLMYYNPYSYDNCLQSEDMNPNFYPTNHNQLPVIPNQIRSFSLNELRHSRIIQPIGQNNNNNNMRPSVRWDAHNHSGVKSSLTSGQHTYPLRENCHPNTQATAISHLPPQYASSYHQKSYAASRIRSPQPPIQPQTQPTQWIDQRNIFHNNGKQTLTAFSSNEQVSVSSVPCLPCDSPASVKCSTSENVYSSNTPRNHRISSPHLMNSVTHAQQFNEIPQDLGCFLQDDKLTIPAKSASGNHHRLKRIFTDRQYEKGWRSIALLPSPSLTDVFHWLSSNGQINKNNSNNNNNIINCTSVGLIKSKTLSMNQSQSGLINSSLSVSTRSKSMDRYTDGMKISTTHDDTGILPRRRYNMHTTPTTTTTTTTTSTPNGCHSNMTSTTTTRNDNKNNSTDRMFSSSSSIILNHHHHQPVNTLRNNNILQVTCHESISESSSRNNSFDRNTVITTDNNNISSSSNSTSINSCNHFQKFSEVDQHNKKRLLSPTIPAMCLDLYKSHRKLDNDKPTSSYTDSSISSSGGDQCQSFRFAYTKRNFCLWDKNMISAWLYRIGLGYTVSNTRRWLNTGQDLVTVSKKSLAQLMGIRNPLHLKKLSIHIHRCMKESSLNNHASLYRSIEAPENFDMTGWLHDIGLSAYIPQFDSCIIDPYVLDQLSMDDLSVLKMSNELHVLSLRWGIQMLRHISFDRNRLCRDHMQQCTANILINRNLLNSPKQSFPTTTDNMKLNSELNGVNHSGMNNAPSINTTITNGNNNNLISGLNASSRPNSVNHETEVFISTYLPIQICYWTQQRVLDWLQSIELPEYAPKLFGSGVHGALMIFEDRFTPDLLADILQISPVKSLVRRHLTHKFIELVGPEIWKRKQENEVNNSLTLNSKIKPSKKKSLFHSTRGHKGNDEVEELVCPVEIDPNHMSIFADEVELNCQIDCNQQLDQESTTAINLNSTNSQPLELQETDI</sequence>
<keyword evidence="2 3" id="KW-0175">Coiled coil</keyword>
<feature type="region of interest" description="Disordered" evidence="4">
    <location>
        <begin position="429"/>
        <end position="450"/>
    </location>
</feature>
<reference evidence="6" key="1">
    <citation type="submission" date="2022-06" db="EMBL/GenBank/DDBJ databases">
        <authorList>
            <person name="Berger JAMES D."/>
            <person name="Berger JAMES D."/>
        </authorList>
    </citation>
    <scope>NUCLEOTIDE SEQUENCE [LARGE SCALE GENOMIC DNA]</scope>
</reference>
<feature type="compositionally biased region" description="Low complexity" evidence="4">
    <location>
        <begin position="713"/>
        <end position="727"/>
    </location>
</feature>
<feature type="domain" description="SAM" evidence="5">
    <location>
        <begin position="1141"/>
        <end position="1163"/>
    </location>
</feature>
<evidence type="ECO:0000256" key="4">
    <source>
        <dbReference type="SAM" id="MobiDB-lite"/>
    </source>
</evidence>
<dbReference type="PROSITE" id="PS50105">
    <property type="entry name" value="SAM_DOMAIN"/>
    <property type="match status" value="3"/>
</dbReference>
<keyword evidence="6" id="KW-1185">Reference proteome</keyword>
<feature type="compositionally biased region" description="Polar residues" evidence="4">
    <location>
        <begin position="432"/>
        <end position="442"/>
    </location>
</feature>
<evidence type="ECO:0000256" key="1">
    <source>
        <dbReference type="ARBA" id="ARBA00022737"/>
    </source>
</evidence>
<evidence type="ECO:0000313" key="7">
    <source>
        <dbReference type="WBParaSite" id="TREG1_78220.4"/>
    </source>
</evidence>
<evidence type="ECO:0000313" key="6">
    <source>
        <dbReference type="Proteomes" id="UP000050795"/>
    </source>
</evidence>
<evidence type="ECO:0000259" key="5">
    <source>
        <dbReference type="PROSITE" id="PS50105"/>
    </source>
</evidence>
<dbReference type="PANTHER" id="PTHR12587:SF14">
    <property type="entry name" value="AT31531P"/>
    <property type="match status" value="1"/>
</dbReference>
<dbReference type="GO" id="GO:0007528">
    <property type="term" value="P:neuromuscular junction development"/>
    <property type="evidence" value="ECO:0007669"/>
    <property type="project" value="TreeGrafter"/>
</dbReference>
<reference evidence="7" key="2">
    <citation type="submission" date="2023-11" db="UniProtKB">
        <authorList>
            <consortium name="WormBaseParasite"/>
        </authorList>
    </citation>
    <scope>IDENTIFICATION</scope>
</reference>
<dbReference type="Proteomes" id="UP000050795">
    <property type="component" value="Unassembled WGS sequence"/>
</dbReference>
<dbReference type="SMART" id="SM00454">
    <property type="entry name" value="SAM"/>
    <property type="match status" value="3"/>
</dbReference>
<dbReference type="WBParaSite" id="TREG1_78220.4">
    <property type="protein sequence ID" value="TREG1_78220.4"/>
    <property type="gene ID" value="TREG1_78220"/>
</dbReference>
<protein>
    <recommendedName>
        <fullName evidence="5">SAM domain-containing protein</fullName>
    </recommendedName>
</protein>
<dbReference type="Pfam" id="PF00536">
    <property type="entry name" value="SAM_1"/>
    <property type="match status" value="2"/>
</dbReference>
<feature type="compositionally biased region" description="Polar residues" evidence="4">
    <location>
        <begin position="728"/>
        <end position="753"/>
    </location>
</feature>
<organism evidence="6 7">
    <name type="scientific">Trichobilharzia regenti</name>
    <name type="common">Nasal bird schistosome</name>
    <dbReference type="NCBI Taxonomy" id="157069"/>
    <lineage>
        <taxon>Eukaryota</taxon>
        <taxon>Metazoa</taxon>
        <taxon>Spiralia</taxon>
        <taxon>Lophotrochozoa</taxon>
        <taxon>Platyhelminthes</taxon>
        <taxon>Trematoda</taxon>
        <taxon>Digenea</taxon>
        <taxon>Strigeidida</taxon>
        <taxon>Schistosomatoidea</taxon>
        <taxon>Schistosomatidae</taxon>
        <taxon>Trichobilharzia</taxon>
    </lineage>
</organism>
<proteinExistence type="predicted"/>
<dbReference type="GO" id="GO:0048786">
    <property type="term" value="C:presynaptic active zone"/>
    <property type="evidence" value="ECO:0007669"/>
    <property type="project" value="TreeGrafter"/>
</dbReference>
<feature type="domain" description="SAM" evidence="5">
    <location>
        <begin position="894"/>
        <end position="958"/>
    </location>
</feature>
<evidence type="ECO:0000256" key="3">
    <source>
        <dbReference type="SAM" id="Coils"/>
    </source>
</evidence>
<dbReference type="InterPro" id="IPR001660">
    <property type="entry name" value="SAM"/>
</dbReference>
<keyword evidence="1" id="KW-0677">Repeat</keyword>
<accession>A0AA85K8X2</accession>
<dbReference type="Pfam" id="PF07647">
    <property type="entry name" value="SAM_2"/>
    <property type="match status" value="1"/>
</dbReference>